<proteinExistence type="inferred from homology"/>
<evidence type="ECO:0000256" key="1">
    <source>
        <dbReference type="ARBA" id="ARBA00022801"/>
    </source>
</evidence>
<reference evidence="4 5" key="1">
    <citation type="submission" date="2019-08" db="EMBL/GenBank/DDBJ databases">
        <title>In-depth cultivation of the pig gut microbiome towards novel bacterial diversity and tailored functional studies.</title>
        <authorList>
            <person name="Wylensek D."/>
            <person name="Hitch T.C.A."/>
            <person name="Clavel T."/>
        </authorList>
    </citation>
    <scope>NUCLEOTIDE SEQUENCE [LARGE SCALE GENOMIC DNA]</scope>
    <source>
        <strain evidence="4 5">MUC/MUC-530-WT-4D</strain>
    </source>
</reference>
<accession>A0A6L5YQ58</accession>
<dbReference type="AlphaFoldDB" id="A0A6L5YQ58"/>
<comment type="caution">
    <text evidence="4">The sequence shown here is derived from an EMBL/GenBank/DDBJ whole genome shotgun (WGS) entry which is preliminary data.</text>
</comment>
<organism evidence="4 5">
    <name type="scientific">Roseburia porci</name>
    <dbReference type="NCBI Taxonomy" id="2605790"/>
    <lineage>
        <taxon>Bacteria</taxon>
        <taxon>Bacillati</taxon>
        <taxon>Bacillota</taxon>
        <taxon>Clostridia</taxon>
        <taxon>Lachnospirales</taxon>
        <taxon>Lachnospiraceae</taxon>
        <taxon>Roseburia</taxon>
    </lineage>
</organism>
<evidence type="ECO:0000256" key="2">
    <source>
        <dbReference type="HAMAP-Rule" id="MF_01212"/>
    </source>
</evidence>
<sequence>MTIREQMEQMERENLSPYACLSVNSKGRERTEAECDIRPVFQRDRDRILHSKSFRRLKNKTQVFLTPKGDHYRTRLSHTLEVSQNARTIAKALRLNEDLVEAIALGHDLGHTPFGHAGEYALNKIYEGGFKHNEQSVRIVEKLEKDGNGLNLTWEVRDGIRNHQMKTTPHTLEGKIVRLSDKIAYVNSDFDDAIRAQILCEEDIPLELRKTLGYDVKSRLNHLIHDIIINSMDQSDIIMSDEVFEALQELRQFMYRNVYTNPVAKREEIKAKAMLEQLYYYYMDHIELLPEKYLRMQSEGEDKGRIVCDYIAGMTDQYAITKFSEYFLPEAWQVDGY</sequence>
<dbReference type="PANTHER" id="PTHR35795">
    <property type="entry name" value="SLR1885 PROTEIN"/>
    <property type="match status" value="1"/>
</dbReference>
<keyword evidence="5" id="KW-1185">Reference proteome</keyword>
<dbReference type="Gene3D" id="1.10.3210.10">
    <property type="entry name" value="Hypothetical protein af1432"/>
    <property type="match status" value="1"/>
</dbReference>
<evidence type="ECO:0000313" key="5">
    <source>
        <dbReference type="Proteomes" id="UP000474024"/>
    </source>
</evidence>
<dbReference type="InterPro" id="IPR023023">
    <property type="entry name" value="dNTPase_2"/>
</dbReference>
<dbReference type="SUPFAM" id="SSF109604">
    <property type="entry name" value="HD-domain/PDEase-like"/>
    <property type="match status" value="1"/>
</dbReference>
<dbReference type="PANTHER" id="PTHR35795:SF1">
    <property type="entry name" value="BIS(5'-NUCLEOSYL)-TETRAPHOSPHATASE, SYMMETRICAL"/>
    <property type="match status" value="1"/>
</dbReference>
<comment type="similarity">
    <text evidence="2">Belongs to the dGTPase family. Type 2 subfamily.</text>
</comment>
<dbReference type="Proteomes" id="UP000474024">
    <property type="component" value="Unassembled WGS sequence"/>
</dbReference>
<dbReference type="SMART" id="SM00471">
    <property type="entry name" value="HDc"/>
    <property type="match status" value="1"/>
</dbReference>
<name>A0A6L5YQ58_9FIRM</name>
<gene>
    <name evidence="4" type="ORF">FYJ75_04420</name>
</gene>
<protein>
    <recommendedName>
        <fullName evidence="2">Deoxyguanosinetriphosphate triphosphohydrolase-like protein</fullName>
    </recommendedName>
</protein>
<dbReference type="InterPro" id="IPR051094">
    <property type="entry name" value="Diverse_Catalytic_Enzymes"/>
</dbReference>
<dbReference type="RefSeq" id="WP_154429240.1">
    <property type="nucleotide sequence ID" value="NZ_VUNI01000005.1"/>
</dbReference>
<dbReference type="CDD" id="cd00077">
    <property type="entry name" value="HDc"/>
    <property type="match status" value="1"/>
</dbReference>
<dbReference type="InterPro" id="IPR003607">
    <property type="entry name" value="HD/PDEase_dom"/>
</dbReference>
<dbReference type="Pfam" id="PF13286">
    <property type="entry name" value="HD_assoc"/>
    <property type="match status" value="1"/>
</dbReference>
<dbReference type="PROSITE" id="PS51831">
    <property type="entry name" value="HD"/>
    <property type="match status" value="1"/>
</dbReference>
<dbReference type="InterPro" id="IPR006674">
    <property type="entry name" value="HD_domain"/>
</dbReference>
<dbReference type="Pfam" id="PF01966">
    <property type="entry name" value="HD"/>
    <property type="match status" value="1"/>
</dbReference>
<evidence type="ECO:0000259" key="3">
    <source>
        <dbReference type="PROSITE" id="PS51831"/>
    </source>
</evidence>
<keyword evidence="1 2" id="KW-0378">Hydrolase</keyword>
<dbReference type="GO" id="GO:0016793">
    <property type="term" value="F:triphosphoric monoester hydrolase activity"/>
    <property type="evidence" value="ECO:0007669"/>
    <property type="project" value="InterPro"/>
</dbReference>
<dbReference type="NCBIfam" id="NF002327">
    <property type="entry name" value="PRK01286.1-2"/>
    <property type="match status" value="1"/>
</dbReference>
<evidence type="ECO:0000313" key="4">
    <source>
        <dbReference type="EMBL" id="MST74282.1"/>
    </source>
</evidence>
<dbReference type="EMBL" id="VUNI01000005">
    <property type="protein sequence ID" value="MST74282.1"/>
    <property type="molecule type" value="Genomic_DNA"/>
</dbReference>
<dbReference type="NCBIfam" id="TIGR01353">
    <property type="entry name" value="dGTP_triPase"/>
    <property type="match status" value="1"/>
</dbReference>
<feature type="domain" description="HD" evidence="3">
    <location>
        <begin position="75"/>
        <end position="186"/>
    </location>
</feature>
<dbReference type="InterPro" id="IPR006261">
    <property type="entry name" value="dGTPase"/>
</dbReference>
<dbReference type="HAMAP" id="MF_01212">
    <property type="entry name" value="dGTPase_type2"/>
    <property type="match status" value="1"/>
</dbReference>
<dbReference type="InterPro" id="IPR026875">
    <property type="entry name" value="PHydrolase_assoc_dom"/>
</dbReference>